<keyword evidence="1" id="KW-1133">Transmembrane helix</keyword>
<gene>
    <name evidence="2" type="ORF">ACFFTR_10580</name>
</gene>
<feature type="transmembrane region" description="Helical" evidence="1">
    <location>
        <begin position="34"/>
        <end position="57"/>
    </location>
</feature>
<dbReference type="RefSeq" id="WP_223093663.1">
    <property type="nucleotide sequence ID" value="NZ_CP061913.1"/>
</dbReference>
<comment type="caution">
    <text evidence="2">The sequence shown here is derived from an EMBL/GenBank/DDBJ whole genome shotgun (WGS) entry which is preliminary data.</text>
</comment>
<dbReference type="Proteomes" id="UP001589608">
    <property type="component" value="Unassembled WGS sequence"/>
</dbReference>
<evidence type="ECO:0008006" key="4">
    <source>
        <dbReference type="Google" id="ProtNLM"/>
    </source>
</evidence>
<keyword evidence="1" id="KW-0812">Transmembrane</keyword>
<protein>
    <recommendedName>
        <fullName evidence="4">Integral membrane protein</fullName>
    </recommendedName>
</protein>
<dbReference type="EMBL" id="JBHMCA010000022">
    <property type="protein sequence ID" value="MFB9443528.1"/>
    <property type="molecule type" value="Genomic_DNA"/>
</dbReference>
<evidence type="ECO:0000313" key="3">
    <source>
        <dbReference type="Proteomes" id="UP001589608"/>
    </source>
</evidence>
<accession>A0ABV5M3U9</accession>
<reference evidence="2 3" key="1">
    <citation type="submission" date="2024-09" db="EMBL/GenBank/DDBJ databases">
        <authorList>
            <person name="Sun Q."/>
            <person name="Mori K."/>
        </authorList>
    </citation>
    <scope>NUCLEOTIDE SEQUENCE [LARGE SCALE GENOMIC DNA]</scope>
    <source>
        <strain evidence="2 3">JCM 3307</strain>
    </source>
</reference>
<organism evidence="2 3">
    <name type="scientific">Dactylosporangium vinaceum</name>
    <dbReference type="NCBI Taxonomy" id="53362"/>
    <lineage>
        <taxon>Bacteria</taxon>
        <taxon>Bacillati</taxon>
        <taxon>Actinomycetota</taxon>
        <taxon>Actinomycetes</taxon>
        <taxon>Micromonosporales</taxon>
        <taxon>Micromonosporaceae</taxon>
        <taxon>Dactylosporangium</taxon>
    </lineage>
</organism>
<sequence>MGTWMRPTGIGFLVVAVLFGIGVRVEIGQESTSWLLATVYAVLGAVTALVGAVLMALGRRAASRR</sequence>
<evidence type="ECO:0000313" key="2">
    <source>
        <dbReference type="EMBL" id="MFB9443528.1"/>
    </source>
</evidence>
<keyword evidence="3" id="KW-1185">Reference proteome</keyword>
<keyword evidence="1" id="KW-0472">Membrane</keyword>
<evidence type="ECO:0000256" key="1">
    <source>
        <dbReference type="SAM" id="Phobius"/>
    </source>
</evidence>
<proteinExistence type="predicted"/>
<name>A0ABV5M3U9_9ACTN</name>